<dbReference type="Pfam" id="PF20259">
    <property type="entry name" value="tRNA_Me_trans_M"/>
    <property type="match status" value="1"/>
</dbReference>
<feature type="active site" description="Nucleophile" evidence="9">
    <location>
        <position position="109"/>
    </location>
</feature>
<dbReference type="EMBL" id="CP037899">
    <property type="protein sequence ID" value="QDQ42284.1"/>
    <property type="molecule type" value="Genomic_DNA"/>
</dbReference>
<sequence>MNILFPKKRCRVVVGMSGGVDSTVAALLLKKEGFDVIGITLKIWTDSCMSRSLEKCCGPEAINDARNLAAQIGIPHYTIDEADFFEKEVIHYFLDEYRQGRTPNPCVKCNEKVKFGRLWSKVRSWGAEYIATGHYAVVEHQDTTSPRLKKAKDKTRDQSYFLFSLSPIQLSRMLTPLGYLEKKEVRAIAKEAGLSVWNKEESRDICFVAGKNYKDFIEEKIDPKESNAGPILDETGRVIGVHQGIERYTVGQRKGLPGGQGRPLYVVDIDPLSKAVKVGSWQSLLKTHCYVAGAHWIEKEIQTTRKVTVKLRYNYPEVPAFITLLENGRFRVDFESPQFGISPGQAAVCYEGDTVLGGGWIERDPPKD</sequence>
<keyword evidence="6 9" id="KW-0694">RNA-binding</keyword>
<feature type="binding site" evidence="9">
    <location>
        <position position="133"/>
    </location>
    <ligand>
        <name>ATP</name>
        <dbReference type="ChEBI" id="CHEBI:30616"/>
    </ligand>
</feature>
<comment type="function">
    <text evidence="9">Catalyzes the 2-thiolation of uridine at the wobble position (U34) of tRNA, leading to the formation of s(2)U34.</text>
</comment>
<feature type="disulfide bond" description="Alternate" evidence="9">
    <location>
        <begin position="109"/>
        <end position="206"/>
    </location>
</feature>
<evidence type="ECO:0000256" key="9">
    <source>
        <dbReference type="HAMAP-Rule" id="MF_00144"/>
    </source>
</evidence>
<evidence type="ECO:0000256" key="6">
    <source>
        <dbReference type="ARBA" id="ARBA00022884"/>
    </source>
</evidence>
<feature type="active site" description="Cysteine persulfide intermediate" evidence="9">
    <location>
        <position position="206"/>
    </location>
</feature>
<dbReference type="GO" id="GO:0000049">
    <property type="term" value="F:tRNA binding"/>
    <property type="evidence" value="ECO:0007669"/>
    <property type="project" value="UniProtKB-KW"/>
</dbReference>
<keyword evidence="3 9" id="KW-0819">tRNA processing</keyword>
<dbReference type="GO" id="GO:0103016">
    <property type="term" value="F:tRNA-uridine 2-sulfurtransferase activity"/>
    <property type="evidence" value="ECO:0007669"/>
    <property type="project" value="UniProtKB-EC"/>
</dbReference>
<dbReference type="STRING" id="1202785.A946_07395"/>
<dbReference type="FunFam" id="3.40.50.620:FF:000115">
    <property type="entry name" value="tRNA-specific 2-thiouridylase MnmA"/>
    <property type="match status" value="1"/>
</dbReference>
<gene>
    <name evidence="9" type="primary">mnmA</name>
    <name evidence="12" type="ORF">A946_07395</name>
    <name evidence="13" type="ORF">kam1_1054</name>
</gene>
<feature type="site" description="Interaction with tRNA" evidence="9">
    <location>
        <position position="345"/>
    </location>
</feature>
<dbReference type="InterPro" id="IPR046885">
    <property type="entry name" value="MnmA-like_C"/>
</dbReference>
<dbReference type="AlphaFoldDB" id="A0A0C1UR33"/>
<dbReference type="Gene3D" id="2.30.30.280">
    <property type="entry name" value="Adenine nucleotide alpha hydrolases-like domains"/>
    <property type="match status" value="1"/>
</dbReference>
<evidence type="ECO:0000313" key="14">
    <source>
        <dbReference type="Proteomes" id="UP000031594"/>
    </source>
</evidence>
<dbReference type="InterPro" id="IPR004506">
    <property type="entry name" value="MnmA-like"/>
</dbReference>
<reference evidence="13" key="2">
    <citation type="journal article" date="2019" name="BMC Genomics">
        <title>Complete genome sequence analysis of the thermoacidophilic verrucomicrobial methanotroph 'Candidatus Methylacidiphilum kamchatkense' strain Kam1 and comparison with its closest relatives.</title>
        <authorList>
            <person name="Kruse T."/>
            <person name="Ratnadevi C.M."/>
            <person name="Erikstad H.A."/>
            <person name="Birkeland N.K."/>
        </authorList>
    </citation>
    <scope>NUCLEOTIDE SEQUENCE</scope>
    <source>
        <strain evidence="13">Kam1</strain>
    </source>
</reference>
<evidence type="ECO:0000313" key="12">
    <source>
        <dbReference type="EMBL" id="KIE58313.1"/>
    </source>
</evidence>
<dbReference type="InterPro" id="IPR023382">
    <property type="entry name" value="MnmA-like_central_sf"/>
</dbReference>
<proteinExistence type="inferred from homology"/>
<dbReference type="InterPro" id="IPR014729">
    <property type="entry name" value="Rossmann-like_a/b/a_fold"/>
</dbReference>
<keyword evidence="9" id="KW-0963">Cytoplasm</keyword>
<evidence type="ECO:0000256" key="1">
    <source>
        <dbReference type="ARBA" id="ARBA00022555"/>
    </source>
</evidence>
<comment type="catalytic activity">
    <reaction evidence="8 9">
        <text>S-sulfanyl-L-cysteinyl-[protein] + uridine(34) in tRNA + AH2 + ATP = 2-thiouridine(34) in tRNA + L-cysteinyl-[protein] + A + AMP + diphosphate + H(+)</text>
        <dbReference type="Rhea" id="RHEA:47032"/>
        <dbReference type="Rhea" id="RHEA-COMP:10131"/>
        <dbReference type="Rhea" id="RHEA-COMP:11726"/>
        <dbReference type="Rhea" id="RHEA-COMP:11727"/>
        <dbReference type="Rhea" id="RHEA-COMP:11728"/>
        <dbReference type="ChEBI" id="CHEBI:13193"/>
        <dbReference type="ChEBI" id="CHEBI:15378"/>
        <dbReference type="ChEBI" id="CHEBI:17499"/>
        <dbReference type="ChEBI" id="CHEBI:29950"/>
        <dbReference type="ChEBI" id="CHEBI:30616"/>
        <dbReference type="ChEBI" id="CHEBI:33019"/>
        <dbReference type="ChEBI" id="CHEBI:61963"/>
        <dbReference type="ChEBI" id="CHEBI:65315"/>
        <dbReference type="ChEBI" id="CHEBI:87170"/>
        <dbReference type="ChEBI" id="CHEBI:456215"/>
        <dbReference type="EC" id="2.8.1.13"/>
    </reaction>
</comment>
<keyword evidence="7 9" id="KW-1015">Disulfide bond</keyword>
<reference evidence="12 14" key="1">
    <citation type="submission" date="2014-08" db="EMBL/GenBank/DDBJ databases">
        <title>Methylacidiphilum kamchatkense strain Kam1 draft genome sequence.</title>
        <authorList>
            <person name="Birkeland N.-K."/>
            <person name="Erikstad H.A."/>
        </authorList>
    </citation>
    <scope>NUCLEOTIDE SEQUENCE [LARGE SCALE GENOMIC DNA]</scope>
    <source>
        <strain evidence="12 14">Kam1</strain>
    </source>
</reference>
<feature type="site" description="Interaction with tRNA" evidence="9">
    <location>
        <position position="134"/>
    </location>
</feature>
<dbReference type="OrthoDB" id="9800696at2"/>
<evidence type="ECO:0000313" key="13">
    <source>
        <dbReference type="EMBL" id="QDQ42284.1"/>
    </source>
</evidence>
<feature type="domain" description="tRNA-specific 2-thiouridylase MnmA-like central" evidence="11">
    <location>
        <begin position="214"/>
        <end position="279"/>
    </location>
</feature>
<feature type="region of interest" description="Interaction with tRNA" evidence="9">
    <location>
        <begin position="156"/>
        <end position="158"/>
    </location>
</feature>
<name>A0A0C1UR33_9BACT</name>
<evidence type="ECO:0000256" key="8">
    <source>
        <dbReference type="ARBA" id="ARBA00051542"/>
    </source>
</evidence>
<dbReference type="Gene3D" id="2.40.30.10">
    <property type="entry name" value="Translation factors"/>
    <property type="match status" value="1"/>
</dbReference>
<evidence type="ECO:0000256" key="7">
    <source>
        <dbReference type="ARBA" id="ARBA00023157"/>
    </source>
</evidence>
<accession>A0A0C1UR33</accession>
<evidence type="ECO:0000256" key="2">
    <source>
        <dbReference type="ARBA" id="ARBA00022679"/>
    </source>
</evidence>
<keyword evidence="2 9" id="KW-0808">Transferase</keyword>
<dbReference type="HAMAP" id="MF_00144">
    <property type="entry name" value="tRNA_thiouridyl_MnmA"/>
    <property type="match status" value="1"/>
</dbReference>
<dbReference type="Gene3D" id="3.40.50.620">
    <property type="entry name" value="HUPs"/>
    <property type="match status" value="1"/>
</dbReference>
<protein>
    <recommendedName>
        <fullName evidence="9">tRNA-specific 2-thiouridylase MnmA</fullName>
        <ecNumber evidence="9">2.8.1.13</ecNumber>
    </recommendedName>
</protein>
<keyword evidence="4 9" id="KW-0547">Nucleotide-binding</keyword>
<evidence type="ECO:0000259" key="10">
    <source>
        <dbReference type="Pfam" id="PF20258"/>
    </source>
</evidence>
<dbReference type="NCBIfam" id="TIGR00420">
    <property type="entry name" value="trmU"/>
    <property type="match status" value="1"/>
</dbReference>
<dbReference type="CDD" id="cd01998">
    <property type="entry name" value="MnmA_TRMU-like"/>
    <property type="match status" value="1"/>
</dbReference>
<dbReference type="GO" id="GO:0002143">
    <property type="term" value="P:tRNA wobble position uridine thiolation"/>
    <property type="evidence" value="ECO:0007669"/>
    <property type="project" value="TreeGrafter"/>
</dbReference>
<evidence type="ECO:0000256" key="3">
    <source>
        <dbReference type="ARBA" id="ARBA00022694"/>
    </source>
</evidence>
<feature type="binding site" evidence="9">
    <location>
        <begin position="15"/>
        <end position="22"/>
    </location>
    <ligand>
        <name>ATP</name>
        <dbReference type="ChEBI" id="CHEBI:30616"/>
    </ligand>
</feature>
<dbReference type="Pfam" id="PF20258">
    <property type="entry name" value="tRNA_Me_trans_C"/>
    <property type="match status" value="1"/>
</dbReference>
<keyword evidence="14" id="KW-1185">Reference proteome</keyword>
<dbReference type="NCBIfam" id="NF001138">
    <property type="entry name" value="PRK00143.1"/>
    <property type="match status" value="1"/>
</dbReference>
<dbReference type="KEGG" id="mkc:kam1_1054"/>
<dbReference type="PANTHER" id="PTHR11933:SF5">
    <property type="entry name" value="MITOCHONDRIAL TRNA-SPECIFIC 2-THIOURIDYLASE 1"/>
    <property type="match status" value="1"/>
</dbReference>
<evidence type="ECO:0000256" key="4">
    <source>
        <dbReference type="ARBA" id="ARBA00022741"/>
    </source>
</evidence>
<keyword evidence="1 9" id="KW-0820">tRNA-binding</keyword>
<comment type="similarity">
    <text evidence="9">Belongs to the MnmA/TRMU family.</text>
</comment>
<dbReference type="GO" id="GO:0005737">
    <property type="term" value="C:cytoplasm"/>
    <property type="evidence" value="ECO:0007669"/>
    <property type="project" value="UniProtKB-SubCell"/>
</dbReference>
<feature type="binding site" evidence="9">
    <location>
        <position position="41"/>
    </location>
    <ligand>
        <name>ATP</name>
        <dbReference type="ChEBI" id="CHEBI:30616"/>
    </ligand>
</feature>
<comment type="caution">
    <text evidence="9">Lacks conserved residue(s) required for the propagation of feature annotation.</text>
</comment>
<feature type="region of interest" description="Interaction with tRNA" evidence="9">
    <location>
        <begin position="312"/>
        <end position="313"/>
    </location>
</feature>
<dbReference type="EC" id="2.8.1.13" evidence="9"/>
<dbReference type="GO" id="GO:0005524">
    <property type="term" value="F:ATP binding"/>
    <property type="evidence" value="ECO:0007669"/>
    <property type="project" value="UniProtKB-KW"/>
</dbReference>
<evidence type="ECO:0000256" key="5">
    <source>
        <dbReference type="ARBA" id="ARBA00022840"/>
    </source>
</evidence>
<feature type="domain" description="tRNA-specific 2-thiouridylase MnmA-like C-terminal" evidence="10">
    <location>
        <begin position="287"/>
        <end position="361"/>
    </location>
</feature>
<dbReference type="RefSeq" id="WP_039721643.1">
    <property type="nucleotide sequence ID" value="NZ_CP037899.1"/>
</dbReference>
<dbReference type="Proteomes" id="UP000315925">
    <property type="component" value="Chromosome"/>
</dbReference>
<comment type="subcellular location">
    <subcellularLocation>
        <location evidence="9">Cytoplasm</location>
    </subcellularLocation>
</comment>
<evidence type="ECO:0000259" key="11">
    <source>
        <dbReference type="Pfam" id="PF20259"/>
    </source>
</evidence>
<dbReference type="EMBL" id="JQNX01000005">
    <property type="protein sequence ID" value="KIE58313.1"/>
    <property type="molecule type" value="Genomic_DNA"/>
</dbReference>
<evidence type="ECO:0000313" key="15">
    <source>
        <dbReference type="Proteomes" id="UP000315925"/>
    </source>
</evidence>
<dbReference type="Pfam" id="PF03054">
    <property type="entry name" value="tRNA_Me_trans"/>
    <property type="match status" value="1"/>
</dbReference>
<dbReference type="PANTHER" id="PTHR11933">
    <property type="entry name" value="TRNA 5-METHYLAMINOMETHYL-2-THIOURIDYLATE -METHYLTRANSFERASE"/>
    <property type="match status" value="1"/>
</dbReference>
<dbReference type="SUPFAM" id="SSF52402">
    <property type="entry name" value="Adenine nucleotide alpha hydrolases-like"/>
    <property type="match status" value="1"/>
</dbReference>
<keyword evidence="5 9" id="KW-0067">ATP-binding</keyword>
<dbReference type="InterPro" id="IPR046884">
    <property type="entry name" value="MnmA-like_central"/>
</dbReference>
<reference evidence="15" key="3">
    <citation type="submission" date="2019-03" db="EMBL/GenBank/DDBJ databases">
        <title>Complete genome of Methylacidiphilum kamchatkense Kam1.</title>
        <authorList>
            <person name="Kruse T."/>
            <person name="Murarilal Ratnadevi C."/>
            <person name="Erikstad H.-A."/>
            <person name="Birkeland N.-K."/>
        </authorList>
    </citation>
    <scope>NUCLEOTIDE SEQUENCE [LARGE SCALE GENOMIC DNA]</scope>
    <source>
        <strain evidence="15">kam1</strain>
    </source>
</reference>
<dbReference type="Proteomes" id="UP000031594">
    <property type="component" value="Unassembled WGS sequence"/>
</dbReference>
<organism evidence="13 15">
    <name type="scientific">Methylacidiphilum kamchatkense Kam1</name>
    <dbReference type="NCBI Taxonomy" id="1202785"/>
    <lineage>
        <taxon>Bacteria</taxon>
        <taxon>Pseudomonadati</taxon>
        <taxon>Verrucomicrobiota</taxon>
        <taxon>Methylacidiphilae</taxon>
        <taxon>Methylacidiphilales</taxon>
        <taxon>Methylacidiphilaceae</taxon>
        <taxon>Methylacidiphilum (ex Ratnadevi et al. 2023)</taxon>
    </lineage>
</organism>